<proteinExistence type="inferred from homology"/>
<comment type="caution">
    <text evidence="4">The sequence shown here is derived from an EMBL/GenBank/DDBJ whole genome shotgun (WGS) entry which is preliminary data.</text>
</comment>
<reference evidence="4 5" key="1">
    <citation type="submission" date="2014-05" db="EMBL/GenBank/DDBJ databases">
        <title>ATOL: Assembling a taxonomically balanced genome-scale reconstruction of the evolutionary history of the Enterobacteriaceae.</title>
        <authorList>
            <person name="Plunkett G.III."/>
            <person name="Neeno-Eckwall E.C."/>
            <person name="Glasner J.D."/>
            <person name="Perna N.T."/>
        </authorList>
    </citation>
    <scope>NUCLEOTIDE SEQUENCE [LARGE SCALE GENOMIC DNA]</scope>
    <source>
        <strain evidence="4 5">ATCC 33852</strain>
    </source>
</reference>
<evidence type="ECO:0000313" key="4">
    <source>
        <dbReference type="EMBL" id="KFC84141.1"/>
    </source>
</evidence>
<dbReference type="PROSITE" id="PS51186">
    <property type="entry name" value="GNAT"/>
    <property type="match status" value="1"/>
</dbReference>
<dbReference type="CDD" id="cd04301">
    <property type="entry name" value="NAT_SF"/>
    <property type="match status" value="1"/>
</dbReference>
<dbReference type="InterPro" id="IPR000182">
    <property type="entry name" value="GNAT_dom"/>
</dbReference>
<dbReference type="InterPro" id="IPR016181">
    <property type="entry name" value="Acyl_CoA_acyltransferase"/>
</dbReference>
<evidence type="ECO:0000256" key="1">
    <source>
        <dbReference type="ARBA" id="ARBA00009623"/>
    </source>
</evidence>
<comment type="similarity">
    <text evidence="1">Belongs to the UPF0039 (ElaA) family.</text>
</comment>
<dbReference type="AlphaFoldDB" id="A0A085GK96"/>
<dbReference type="NCBIfam" id="NF007644">
    <property type="entry name" value="PRK10314.1"/>
    <property type="match status" value="1"/>
</dbReference>
<dbReference type="GeneID" id="78379292"/>
<dbReference type="STRING" id="910964.GEAM_0951"/>
<dbReference type="FunFam" id="3.40.630.30:FF:000035">
    <property type="entry name" value="GNAT family N-acetyltransferase"/>
    <property type="match status" value="1"/>
</dbReference>
<evidence type="ECO:0000259" key="3">
    <source>
        <dbReference type="PROSITE" id="PS51186"/>
    </source>
</evidence>
<feature type="domain" description="N-acetyltransferase" evidence="3">
    <location>
        <begin position="13"/>
        <end position="154"/>
    </location>
</feature>
<dbReference type="OrthoDB" id="9796171at2"/>
<dbReference type="SUPFAM" id="SSF55729">
    <property type="entry name" value="Acyl-CoA N-acyltransferases (Nat)"/>
    <property type="match status" value="1"/>
</dbReference>
<sequence length="160" mass="17870">MTDSNKDILWQDIHHSKLNVAQLYAILALRSEVFVVEQNCPYQDIDGRDLVGENRHIIGWQHGLPVAYLRILDLDGEVAIGRVIIAPAARGLKLGYQLMERALQSCKKHWPDADVILSAQAHLQKFYGSFGFVAYTDIYDEDGIPHISMKLGAGGQNGEL</sequence>
<dbReference type="Gene3D" id="3.40.630.30">
    <property type="match status" value="1"/>
</dbReference>
<dbReference type="EMBL" id="JMPJ01000031">
    <property type="protein sequence ID" value="KFC84141.1"/>
    <property type="molecule type" value="Genomic_DNA"/>
</dbReference>
<dbReference type="RefSeq" id="WP_034788923.1">
    <property type="nucleotide sequence ID" value="NZ_JMPJ01000031.1"/>
</dbReference>
<gene>
    <name evidence="4" type="ORF">GEAM_0951</name>
</gene>
<name>A0A085GK96_EWIA3</name>
<dbReference type="Proteomes" id="UP000028640">
    <property type="component" value="Unassembled WGS sequence"/>
</dbReference>
<protein>
    <recommendedName>
        <fullName evidence="2">Protein ElaA</fullName>
    </recommendedName>
</protein>
<dbReference type="eggNOG" id="COG2153">
    <property type="taxonomic scope" value="Bacteria"/>
</dbReference>
<accession>A0A085GK96</accession>
<dbReference type="GO" id="GO:0016747">
    <property type="term" value="F:acyltransferase activity, transferring groups other than amino-acyl groups"/>
    <property type="evidence" value="ECO:0007669"/>
    <property type="project" value="InterPro"/>
</dbReference>
<organism evidence="4 5">
    <name type="scientific">Ewingella americana (strain ATCC 33852 / DSM 4580 / CCUG 14506 / JCM 5911 / LMG 7869 / NCTC 12157 / CDC 1468-78)</name>
    <dbReference type="NCBI Taxonomy" id="910964"/>
    <lineage>
        <taxon>Bacteria</taxon>
        <taxon>Pseudomonadati</taxon>
        <taxon>Pseudomonadota</taxon>
        <taxon>Gammaproteobacteria</taxon>
        <taxon>Enterobacterales</taxon>
        <taxon>Yersiniaceae</taxon>
        <taxon>Ewingella</taxon>
    </lineage>
</organism>
<evidence type="ECO:0000256" key="2">
    <source>
        <dbReference type="ARBA" id="ARBA00072224"/>
    </source>
</evidence>
<keyword evidence="5" id="KW-1185">Reference proteome</keyword>
<dbReference type="Pfam" id="PF13673">
    <property type="entry name" value="Acetyltransf_10"/>
    <property type="match status" value="1"/>
</dbReference>
<evidence type="ECO:0000313" key="5">
    <source>
        <dbReference type="Proteomes" id="UP000028640"/>
    </source>
</evidence>